<feature type="transmembrane region" description="Helical" evidence="6">
    <location>
        <begin position="135"/>
        <end position="157"/>
    </location>
</feature>
<comment type="subcellular location">
    <subcellularLocation>
        <location evidence="1 6">Cell membrane</location>
        <topology evidence="1 6">Multi-pass membrane protein</topology>
    </subcellularLocation>
</comment>
<keyword evidence="6" id="KW-0675">Receptor</keyword>
<evidence type="ECO:0000256" key="4">
    <source>
        <dbReference type="ARBA" id="ARBA00022989"/>
    </source>
</evidence>
<feature type="transmembrane region" description="Helical" evidence="6">
    <location>
        <begin position="273"/>
        <end position="292"/>
    </location>
</feature>
<evidence type="ECO:0000313" key="7">
    <source>
        <dbReference type="EMBL" id="CAD1479904.1"/>
    </source>
</evidence>
<name>A0A6V7HH28_9HYME</name>
<dbReference type="GO" id="GO:0005886">
    <property type="term" value="C:plasma membrane"/>
    <property type="evidence" value="ECO:0007669"/>
    <property type="project" value="UniProtKB-SubCell"/>
</dbReference>
<reference evidence="7" key="1">
    <citation type="submission" date="2020-07" db="EMBL/GenBank/DDBJ databases">
        <authorList>
            <person name="Nazaruddin N."/>
        </authorList>
    </citation>
    <scope>NUCLEOTIDE SEQUENCE</scope>
</reference>
<accession>A0A6V7HH28</accession>
<keyword evidence="8" id="KW-1185">Reference proteome</keyword>
<dbReference type="InterPro" id="IPR013604">
    <property type="entry name" value="7TM_chemorcpt"/>
</dbReference>
<keyword evidence="2 6" id="KW-1003">Cell membrane</keyword>
<keyword evidence="4 6" id="KW-1133">Transmembrane helix</keyword>
<comment type="similarity">
    <text evidence="6">Belongs to the insect chemoreceptor superfamily. Gustatory receptor (GR) family.</text>
</comment>
<keyword evidence="5 6" id="KW-0472">Membrane</keyword>
<dbReference type="EMBL" id="CAJDYZ010011730">
    <property type="protein sequence ID" value="CAD1479904.1"/>
    <property type="molecule type" value="Genomic_DNA"/>
</dbReference>
<feature type="transmembrane region" description="Helical" evidence="6">
    <location>
        <begin position="83"/>
        <end position="102"/>
    </location>
</feature>
<feature type="non-terminal residue" evidence="7">
    <location>
        <position position="1"/>
    </location>
</feature>
<evidence type="ECO:0000256" key="3">
    <source>
        <dbReference type="ARBA" id="ARBA00022692"/>
    </source>
</evidence>
<gene>
    <name evidence="7" type="ORF">MHI_LOCUS888396</name>
</gene>
<protein>
    <recommendedName>
        <fullName evidence="6">Gustatory receptor</fullName>
    </recommendedName>
</protein>
<dbReference type="GO" id="GO:0007165">
    <property type="term" value="P:signal transduction"/>
    <property type="evidence" value="ECO:0007669"/>
    <property type="project" value="UniProtKB-KW"/>
</dbReference>
<dbReference type="Pfam" id="PF08395">
    <property type="entry name" value="7tm_7"/>
    <property type="match status" value="1"/>
</dbReference>
<proteinExistence type="inferred from homology"/>
<evidence type="ECO:0000256" key="1">
    <source>
        <dbReference type="ARBA" id="ARBA00004651"/>
    </source>
</evidence>
<comment type="caution">
    <text evidence="7">The sequence shown here is derived from an EMBL/GenBank/DDBJ whole genome shotgun (WGS) entry which is preliminary data.</text>
</comment>
<feature type="non-terminal residue" evidence="7">
    <location>
        <position position="334"/>
    </location>
</feature>
<organism evidence="7 8">
    <name type="scientific">Heterotrigona itama</name>
    <dbReference type="NCBI Taxonomy" id="395501"/>
    <lineage>
        <taxon>Eukaryota</taxon>
        <taxon>Metazoa</taxon>
        <taxon>Ecdysozoa</taxon>
        <taxon>Arthropoda</taxon>
        <taxon>Hexapoda</taxon>
        <taxon>Insecta</taxon>
        <taxon>Pterygota</taxon>
        <taxon>Neoptera</taxon>
        <taxon>Endopterygota</taxon>
        <taxon>Hymenoptera</taxon>
        <taxon>Apocrita</taxon>
        <taxon>Aculeata</taxon>
        <taxon>Apoidea</taxon>
        <taxon>Anthophila</taxon>
        <taxon>Apidae</taxon>
        <taxon>Heterotrigona</taxon>
    </lineage>
</organism>
<feature type="transmembrane region" description="Helical" evidence="6">
    <location>
        <begin position="169"/>
        <end position="192"/>
    </location>
</feature>
<evidence type="ECO:0000313" key="8">
    <source>
        <dbReference type="Proteomes" id="UP000752696"/>
    </source>
</evidence>
<comment type="function">
    <text evidence="6">Gustatory receptor which mediates acceptance or avoidance behavior, depending on its substrates.</text>
</comment>
<feature type="transmembrane region" description="Helical" evidence="6">
    <location>
        <begin position="304"/>
        <end position="323"/>
    </location>
</feature>
<comment type="caution">
    <text evidence="6">Lacks conserved residue(s) required for the propagation of feature annotation.</text>
</comment>
<keyword evidence="6" id="KW-0807">Transducer</keyword>
<keyword evidence="3 6" id="KW-0812">Transmembrane</keyword>
<sequence>KIIKAMKIRILTWRPKTQYESLLAIIWANEIFGLRVFEFGERLRYSWSIIYISTCTVLYYILHNSTLETHLDWPAYQEITYKFVLYVNIAIISIYIVLGFVNTGHSKKIIARYEQIDNILQSFGIEKNYLKTSIYVVRATSTWGILMIILFILFWIWCMGDTDITEAFYLDLLICLPITISCLMSVTFNVFVRILQDKLHKMNIAISELHQSSNVNSIDMGYKMQQTAHKLVLVRNYYNKNNFLRRFVEIARQMHFEIVSASRELNQMYSYQLLLDLAMEFTAVICILYNLYFDVTSSTLAEILHHEIVITVACLILCSKVIIINHQCTCFNYE</sequence>
<dbReference type="GO" id="GO:0050909">
    <property type="term" value="P:sensory perception of taste"/>
    <property type="evidence" value="ECO:0007669"/>
    <property type="project" value="InterPro"/>
</dbReference>
<evidence type="ECO:0000256" key="6">
    <source>
        <dbReference type="RuleBase" id="RU363108"/>
    </source>
</evidence>
<dbReference type="OrthoDB" id="7678431at2759"/>
<dbReference type="Proteomes" id="UP000752696">
    <property type="component" value="Unassembled WGS sequence"/>
</dbReference>
<feature type="transmembrane region" description="Helical" evidence="6">
    <location>
        <begin position="45"/>
        <end position="63"/>
    </location>
</feature>
<evidence type="ECO:0000256" key="5">
    <source>
        <dbReference type="ARBA" id="ARBA00023136"/>
    </source>
</evidence>
<dbReference type="AlphaFoldDB" id="A0A6V7HH28"/>
<evidence type="ECO:0000256" key="2">
    <source>
        <dbReference type="ARBA" id="ARBA00022475"/>
    </source>
</evidence>